<dbReference type="EMBL" id="CAJOBB010022261">
    <property type="protein sequence ID" value="CAF4383170.1"/>
    <property type="molecule type" value="Genomic_DNA"/>
</dbReference>
<organism evidence="1 2">
    <name type="scientific">Adineta steineri</name>
    <dbReference type="NCBI Taxonomy" id="433720"/>
    <lineage>
        <taxon>Eukaryota</taxon>
        <taxon>Metazoa</taxon>
        <taxon>Spiralia</taxon>
        <taxon>Gnathifera</taxon>
        <taxon>Rotifera</taxon>
        <taxon>Eurotatoria</taxon>
        <taxon>Bdelloidea</taxon>
        <taxon>Adinetida</taxon>
        <taxon>Adinetidae</taxon>
        <taxon>Adineta</taxon>
    </lineage>
</organism>
<dbReference type="AlphaFoldDB" id="A0A820N6B3"/>
<comment type="caution">
    <text evidence="1">The sequence shown here is derived from an EMBL/GenBank/DDBJ whole genome shotgun (WGS) entry which is preliminary data.</text>
</comment>
<protein>
    <submittedName>
        <fullName evidence="1">Uncharacterized protein</fullName>
    </submittedName>
</protein>
<dbReference type="Proteomes" id="UP000663868">
    <property type="component" value="Unassembled WGS sequence"/>
</dbReference>
<sequence>PKTKCKTAYCFTKCVPEIKADILAKLGSTSFSIVTNLGSYIVSSQFCGFDQIVSGKRDTSKRIFPHNDNTVFKYEEIDFNGL</sequence>
<reference evidence="1" key="1">
    <citation type="submission" date="2021-02" db="EMBL/GenBank/DDBJ databases">
        <authorList>
            <person name="Nowell W R."/>
        </authorList>
    </citation>
    <scope>NUCLEOTIDE SEQUENCE</scope>
</reference>
<name>A0A820N6B3_9BILA</name>
<evidence type="ECO:0000313" key="2">
    <source>
        <dbReference type="Proteomes" id="UP000663868"/>
    </source>
</evidence>
<gene>
    <name evidence="1" type="ORF">KXQ929_LOCUS50031</name>
</gene>
<feature type="non-terminal residue" evidence="1">
    <location>
        <position position="1"/>
    </location>
</feature>
<proteinExistence type="predicted"/>
<evidence type="ECO:0000313" key="1">
    <source>
        <dbReference type="EMBL" id="CAF4383170.1"/>
    </source>
</evidence>
<accession>A0A820N6B3</accession>